<dbReference type="Pfam" id="PF01613">
    <property type="entry name" value="Flavin_Reduct"/>
    <property type="match status" value="1"/>
</dbReference>
<dbReference type="PANTHER" id="PTHR30466">
    <property type="entry name" value="FLAVIN REDUCTASE"/>
    <property type="match status" value="1"/>
</dbReference>
<reference evidence="4" key="1">
    <citation type="submission" date="2019-04" db="EMBL/GenBank/DDBJ databases">
        <title>Sequencing of skin fungus with MAO and IRED activity.</title>
        <authorList>
            <person name="Marsaioli A.J."/>
            <person name="Bonatto J.M.C."/>
            <person name="Reis Junior O."/>
        </authorList>
    </citation>
    <scope>NUCLEOTIDE SEQUENCE</scope>
    <source>
        <strain evidence="4">30M1</strain>
    </source>
</reference>
<dbReference type="SUPFAM" id="SSF50475">
    <property type="entry name" value="FMN-binding split barrel"/>
    <property type="match status" value="1"/>
</dbReference>
<keyword evidence="1" id="KW-0560">Oxidoreductase</keyword>
<protein>
    <recommendedName>
        <fullName evidence="3">Flavin reductase like domain-containing protein</fullName>
    </recommendedName>
</protein>
<gene>
    <name evidence="4" type="ORF">E8E13_008882</name>
</gene>
<dbReference type="AlphaFoldDB" id="A0A9P4TIS3"/>
<dbReference type="GO" id="GO:0010181">
    <property type="term" value="F:FMN binding"/>
    <property type="evidence" value="ECO:0007669"/>
    <property type="project" value="InterPro"/>
</dbReference>
<evidence type="ECO:0000313" key="5">
    <source>
        <dbReference type="Proteomes" id="UP000801428"/>
    </source>
</evidence>
<accession>A0A9P4TIS3</accession>
<comment type="caution">
    <text evidence="4">The sequence shown here is derived from an EMBL/GenBank/DDBJ whole genome shotgun (WGS) entry which is preliminary data.</text>
</comment>
<dbReference type="InterPro" id="IPR012349">
    <property type="entry name" value="Split_barrel_FMN-bd"/>
</dbReference>
<evidence type="ECO:0000259" key="3">
    <source>
        <dbReference type="SMART" id="SM00903"/>
    </source>
</evidence>
<feature type="domain" description="Flavin reductase like" evidence="3">
    <location>
        <begin position="1"/>
        <end position="168"/>
    </location>
</feature>
<dbReference type="PANTHER" id="PTHR30466:SF1">
    <property type="entry name" value="FMN REDUCTASE (NADH) RUTF"/>
    <property type="match status" value="1"/>
</dbReference>
<evidence type="ECO:0000256" key="2">
    <source>
        <dbReference type="SAM" id="MobiDB-lite"/>
    </source>
</evidence>
<dbReference type="OrthoDB" id="2015405at2759"/>
<organism evidence="4 5">
    <name type="scientific">Curvularia kusanoi</name>
    <name type="common">Cochliobolus kusanoi</name>
    <dbReference type="NCBI Taxonomy" id="90978"/>
    <lineage>
        <taxon>Eukaryota</taxon>
        <taxon>Fungi</taxon>
        <taxon>Dikarya</taxon>
        <taxon>Ascomycota</taxon>
        <taxon>Pezizomycotina</taxon>
        <taxon>Dothideomycetes</taxon>
        <taxon>Pleosporomycetidae</taxon>
        <taxon>Pleosporales</taxon>
        <taxon>Pleosporineae</taxon>
        <taxon>Pleosporaceae</taxon>
        <taxon>Curvularia</taxon>
    </lineage>
</organism>
<feature type="region of interest" description="Disordered" evidence="2">
    <location>
        <begin position="625"/>
        <end position="652"/>
    </location>
</feature>
<evidence type="ECO:0000256" key="1">
    <source>
        <dbReference type="ARBA" id="ARBA00023002"/>
    </source>
</evidence>
<dbReference type="Gene3D" id="2.30.110.10">
    <property type="entry name" value="Electron Transport, Fmn-binding Protein, Chain A"/>
    <property type="match status" value="1"/>
</dbReference>
<sequence length="652" mass="72684">MRRVPASVAIVTVAHVDPESGEHLPMGIAVSSMTTVTLDPPTISFNIKEPSQALQAIRASQGCFRVHWLGSKADGISVIQQFTQGNSRDALRQRHHVKIPQKDSSSAATAFSAPQVDAPDCLIAAAECILTHELPVGDHVILVAQIKSVDVSDRSDLAMAYADGSYRIVGPAFRSTPKRGPLQTLEETHRELSVTYDWPTLLGDEDRYQYADRLRSYLSETFDPSDDPKNVYERLHPLTRHHTLALGIQLRSLILEAQGKKARGDQETMPAFYGQLSSPAMLELQDRMVQFVEADRRFLRISYSDLLRFLDVHEGSCSVLPSDLLEPLRARGMISPFERLGSINEISAGDKSVLAMEHYEDQMRAKVSSATGYMTVDEVIRSTHHAIVSAGTGNAKLKKHSFTRNFINMRRLKVECLENVAPCWQYDFTGHLNPEETRVILCRFIDDRIVASLDEHPELHTDAVVLDFMRKNGIHPLTTGLNFVFIRNKITHMNDTIKLPHGMHNDRVTALRSQVEEWLHHYFDDSITLDDLTSRIERFVQTSPLRATIWTNSDILAAVAVSERTTLHTPLTEGNKTSASIEESKVLDSLLAEALKKRHGSGTEEENLAIANCLKERYNIDLSQRTTADSLADDPGPSPRADTVLQSEGSAG</sequence>
<dbReference type="SMART" id="SM00903">
    <property type="entry name" value="Flavin_Reduct"/>
    <property type="match status" value="1"/>
</dbReference>
<evidence type="ECO:0000313" key="4">
    <source>
        <dbReference type="EMBL" id="KAF3005018.1"/>
    </source>
</evidence>
<dbReference type="GO" id="GO:0042602">
    <property type="term" value="F:riboflavin reductase (NADPH) activity"/>
    <property type="evidence" value="ECO:0007669"/>
    <property type="project" value="TreeGrafter"/>
</dbReference>
<dbReference type="InterPro" id="IPR050268">
    <property type="entry name" value="NADH-dep_flavin_reductase"/>
</dbReference>
<dbReference type="InterPro" id="IPR002563">
    <property type="entry name" value="Flavin_Rdtase-like_dom"/>
</dbReference>
<proteinExistence type="predicted"/>
<keyword evidence="5" id="KW-1185">Reference proteome</keyword>
<dbReference type="Proteomes" id="UP000801428">
    <property type="component" value="Unassembled WGS sequence"/>
</dbReference>
<dbReference type="EMBL" id="SWKU01000007">
    <property type="protein sequence ID" value="KAF3005018.1"/>
    <property type="molecule type" value="Genomic_DNA"/>
</dbReference>
<name>A0A9P4TIS3_CURKU</name>